<protein>
    <recommendedName>
        <fullName evidence="2">asparagine synthase (glutamine-hydrolyzing)</fullName>
        <ecNumber evidence="2">6.3.5.4</ecNumber>
    </recommendedName>
</protein>
<reference evidence="7" key="1">
    <citation type="journal article" date="2019" name="Int. J. Syst. Evol. Microbiol.">
        <title>The Global Catalogue of Microorganisms (GCM) 10K type strain sequencing project: providing services to taxonomists for standard genome sequencing and annotation.</title>
        <authorList>
            <consortium name="The Broad Institute Genomics Platform"/>
            <consortium name="The Broad Institute Genome Sequencing Center for Infectious Disease"/>
            <person name="Wu L."/>
            <person name="Ma J."/>
        </authorList>
    </citation>
    <scope>NUCLEOTIDE SEQUENCE [LARGE SCALE GENOMIC DNA]</scope>
    <source>
        <strain evidence="7">JCM 17939</strain>
    </source>
</reference>
<organism evidence="6 7">
    <name type="scientific">Actinoallomurus vinaceus</name>
    <dbReference type="NCBI Taxonomy" id="1080074"/>
    <lineage>
        <taxon>Bacteria</taxon>
        <taxon>Bacillati</taxon>
        <taxon>Actinomycetota</taxon>
        <taxon>Actinomycetes</taxon>
        <taxon>Streptosporangiales</taxon>
        <taxon>Thermomonosporaceae</taxon>
        <taxon>Actinoallomurus</taxon>
    </lineage>
</organism>
<evidence type="ECO:0000256" key="4">
    <source>
        <dbReference type="ARBA" id="ARBA00048741"/>
    </source>
</evidence>
<dbReference type="PANTHER" id="PTHR43284:SF1">
    <property type="entry name" value="ASPARAGINE SYNTHETASE"/>
    <property type="match status" value="1"/>
</dbReference>
<keyword evidence="7" id="KW-1185">Reference proteome</keyword>
<comment type="caution">
    <text evidence="6">The sequence shown here is derived from an EMBL/GenBank/DDBJ whole genome shotgun (WGS) entry which is preliminary data.</text>
</comment>
<evidence type="ECO:0000256" key="1">
    <source>
        <dbReference type="ARBA" id="ARBA00005187"/>
    </source>
</evidence>
<feature type="domain" description="Asparagine synthetase" evidence="5">
    <location>
        <begin position="212"/>
        <end position="572"/>
    </location>
</feature>
<dbReference type="InterPro" id="IPR051786">
    <property type="entry name" value="ASN_synthetase/amidase"/>
</dbReference>
<keyword evidence="3" id="KW-0028">Amino-acid biosynthesis</keyword>
<dbReference type="SUPFAM" id="SSF52402">
    <property type="entry name" value="Adenine nucleotide alpha hydrolases-like"/>
    <property type="match status" value="1"/>
</dbReference>
<sequence length="611" mass="66122">MNGSDETWFVALPDREDAADAVAVLRPEASQEVPHPSGRPFLIGNWSPDELRLAGADGVQVAVLGPCRGTAALLADQVAGTRTVADLDRPASALAGSFHLIASVDGRVRVQGTVSGLRRVFQTRIGRVTVAGDRSDTLAALAGSDVDEEHLALYLLYPWLPFALTDLTPWRGVQGVAADHYLLLDDDGAARTVPWWRPPEPDLSLAEGAGVLADRLAEAVAIRTTGGGIVSADLSGGLDSTTLCFLAADRGVDLLGVTVATTDPGNDDVAWAVRAADRLTTRGRVVHEVIDPGDVPLPYEGIVGVPPMDEPFGAFRDIARSDAVWQRMARRGSRVHLSGFGGDEVLQSPPAYLHTLARRRPLTTLSHLRGYRARYRWPLGGSLRALADTRAYGRWLAEAAQDIDRPVSLAGEPHRWEPAFRLPPWATDQAVETVRRVIREAAGTAAPLALDRARHEALVFARQGAKTYRQAVRQARRAGLTLAVPFLDDRVLEACLAVRMEERTDPRLYKPLLTEAMAGTVPRDLLERTTKGHYAVDGHAGLRRFRARFAELLEDPLLARLGLVDAEALRSACLSLYPPTLGLPALDATLACEVWLRAARTSRDAVVKGRS</sequence>
<dbReference type="Gene3D" id="3.40.50.620">
    <property type="entry name" value="HUPs"/>
    <property type="match status" value="2"/>
</dbReference>
<dbReference type="InterPro" id="IPR014729">
    <property type="entry name" value="Rossmann-like_a/b/a_fold"/>
</dbReference>
<gene>
    <name evidence="6" type="ORF">GCM10023196_029830</name>
</gene>
<accession>A0ABP8U8V8</accession>
<evidence type="ECO:0000256" key="3">
    <source>
        <dbReference type="ARBA" id="ARBA00022888"/>
    </source>
</evidence>
<proteinExistence type="predicted"/>
<keyword evidence="3" id="KW-0061">Asparagine biosynthesis</keyword>
<dbReference type="Pfam" id="PF00733">
    <property type="entry name" value="Asn_synthase"/>
    <property type="match status" value="1"/>
</dbReference>
<dbReference type="EMBL" id="BAABHK010000003">
    <property type="protein sequence ID" value="GAA4625485.1"/>
    <property type="molecule type" value="Genomic_DNA"/>
</dbReference>
<comment type="pathway">
    <text evidence="1">Amino-acid biosynthesis; L-asparagine biosynthesis; L-asparagine from L-aspartate (L-Gln route): step 1/1.</text>
</comment>
<comment type="catalytic activity">
    <reaction evidence="4">
        <text>L-aspartate + L-glutamine + ATP + H2O = L-asparagine + L-glutamate + AMP + diphosphate + H(+)</text>
        <dbReference type="Rhea" id="RHEA:12228"/>
        <dbReference type="ChEBI" id="CHEBI:15377"/>
        <dbReference type="ChEBI" id="CHEBI:15378"/>
        <dbReference type="ChEBI" id="CHEBI:29985"/>
        <dbReference type="ChEBI" id="CHEBI:29991"/>
        <dbReference type="ChEBI" id="CHEBI:30616"/>
        <dbReference type="ChEBI" id="CHEBI:33019"/>
        <dbReference type="ChEBI" id="CHEBI:58048"/>
        <dbReference type="ChEBI" id="CHEBI:58359"/>
        <dbReference type="ChEBI" id="CHEBI:456215"/>
        <dbReference type="EC" id="6.3.5.4"/>
    </reaction>
</comment>
<evidence type="ECO:0000313" key="6">
    <source>
        <dbReference type="EMBL" id="GAA4625485.1"/>
    </source>
</evidence>
<dbReference type="PANTHER" id="PTHR43284">
    <property type="entry name" value="ASPARAGINE SYNTHETASE (GLUTAMINE-HYDROLYZING)"/>
    <property type="match status" value="1"/>
</dbReference>
<evidence type="ECO:0000313" key="7">
    <source>
        <dbReference type="Proteomes" id="UP001501442"/>
    </source>
</evidence>
<dbReference type="InterPro" id="IPR001962">
    <property type="entry name" value="Asn_synthase"/>
</dbReference>
<dbReference type="EC" id="6.3.5.4" evidence="2"/>
<dbReference type="Proteomes" id="UP001501442">
    <property type="component" value="Unassembled WGS sequence"/>
</dbReference>
<name>A0ABP8U8V8_9ACTN</name>
<dbReference type="RefSeq" id="WP_345431344.1">
    <property type="nucleotide sequence ID" value="NZ_BAABHK010000003.1"/>
</dbReference>
<evidence type="ECO:0000259" key="5">
    <source>
        <dbReference type="Pfam" id="PF00733"/>
    </source>
</evidence>
<evidence type="ECO:0000256" key="2">
    <source>
        <dbReference type="ARBA" id="ARBA00012737"/>
    </source>
</evidence>